<comment type="caution">
    <text evidence="4">The sequence shown here is derived from an EMBL/GenBank/DDBJ whole genome shotgun (WGS) entry which is preliminary data.</text>
</comment>
<name>A0ABT5G4R0_9ACTN</name>
<dbReference type="Gene3D" id="3.40.50.300">
    <property type="entry name" value="P-loop containing nucleotide triphosphate hydrolases"/>
    <property type="match status" value="1"/>
</dbReference>
<dbReference type="SUPFAM" id="SSF52540">
    <property type="entry name" value="P-loop containing nucleoside triphosphate hydrolases"/>
    <property type="match status" value="1"/>
</dbReference>
<keyword evidence="2" id="KW-0067">ATP-binding</keyword>
<dbReference type="EMBL" id="JAQOSK010000017">
    <property type="protein sequence ID" value="MDC2959591.1"/>
    <property type="molecule type" value="Genomic_DNA"/>
</dbReference>
<evidence type="ECO:0000259" key="3">
    <source>
        <dbReference type="PROSITE" id="PS50043"/>
    </source>
</evidence>
<keyword evidence="5" id="KW-1185">Reference proteome</keyword>
<dbReference type="InterPro" id="IPR016032">
    <property type="entry name" value="Sig_transdc_resp-reg_C-effctor"/>
</dbReference>
<dbReference type="InterPro" id="IPR027417">
    <property type="entry name" value="P-loop_NTPase"/>
</dbReference>
<keyword evidence="1" id="KW-0547">Nucleotide-binding</keyword>
<dbReference type="PRINTS" id="PR00038">
    <property type="entry name" value="HTHLUXR"/>
</dbReference>
<reference evidence="4 5" key="1">
    <citation type="journal article" date="2015" name="Int. J. Syst. Evol. Microbiol.">
        <title>Streptomyces gilvifuscus sp. nov., an actinomycete that produces antibacterial compounds isolated from soil.</title>
        <authorList>
            <person name="Nguyen T.M."/>
            <person name="Kim J."/>
        </authorList>
    </citation>
    <scope>NUCLEOTIDE SEQUENCE [LARGE SCALE GENOMIC DNA]</scope>
    <source>
        <strain evidence="4 5">T113</strain>
    </source>
</reference>
<dbReference type="PROSITE" id="PS50043">
    <property type="entry name" value="HTH_LUXR_2"/>
    <property type="match status" value="1"/>
</dbReference>
<proteinExistence type="predicted"/>
<accession>A0ABT5G4R0</accession>
<evidence type="ECO:0000256" key="2">
    <source>
        <dbReference type="ARBA" id="ARBA00022840"/>
    </source>
</evidence>
<evidence type="ECO:0000313" key="4">
    <source>
        <dbReference type="EMBL" id="MDC2959591.1"/>
    </source>
</evidence>
<protein>
    <submittedName>
        <fullName evidence="4">AAA family ATPase</fullName>
    </submittedName>
</protein>
<sequence length="975" mass="103405">MSAASRDDLSNCVGREEELRVLKGALDGARDGHGTTVLLTGEDGIGKTRLVREAVEIARGREMRVLLGRGSPAGPAVALRPFSEALAGLFRELSREGGGPDIGTLGPYRTILSRVVPGYERSGPPTGPQDSPVVLGESVLRLLAVVGAGSGSLLVLEDLHDTDPATLAVVEYLADNITGQGSVLVATFRSGSGAPEDLARTLARRRAGTLLTLGPLSRAEVARLAASCLGIAVDRVPYDVVARLYRDSSGNPFVAEELLRTLVDTGGLVTGPQGCRLVAGMGSPVPAAVEHSIARRAARLGPEGHRLLSAAAVIGEKFPVSVLRQAWGLSEAQLFARLRAAGAAGLITADNPAGEWYGFRGALTAPALLARLTPADRAALARRTAEAAAELHPGLPGRWCSFAAELRLSAGDRSGAASLFATAGRRALSAGRISIAVELLERAWELLGEADEPRVRVDVLDELLVALAESGRIDRGLRLASALDELEGLGVAGVQVARLHTRLAWLWHAHGQSTAALAQVRAGRCALGPGAEDRHTAGLDAVEAQLTIDTAPPTAARLAERATVKAERTGLPAVACRAWRVRGQLALRRGSQEASYCFTRMRTLAEAHELPLWRMHAMLHLAAQRWLVDGERDALLRVRGQARDVGARAVRTSADLMLGLDHVLRGEYAQAQRLTEAYRAREERSGLTGEDAHCLVAVRAIGAAHQGRHAPLEALLDAGGSPSSWASLAQGLGGVVRALLEEDREPARLTLKRAAADDAVRPAPYPLTGQYGLGVLLEALDADPDRLGGAESDEAGRLRWNRQFVVLARAVRLGRQGRGEEAADAVSEARALAEPYPPALHLGLRLVAEAAQTDGWGDPVPWLREAEQYFHGAGVEAVAGACRNLLRRAGAVVPRRTGTDGQAVPEPLRLLGVTPREYEVLRLLADRLDNRTLAARLFISPRTVEKHVASLISKTDQGNRAGLNAYAARLRQVDG</sequence>
<dbReference type="InterPro" id="IPR000792">
    <property type="entry name" value="Tscrpt_reg_LuxR_C"/>
</dbReference>
<dbReference type="Pfam" id="PF13191">
    <property type="entry name" value="AAA_16"/>
    <property type="match status" value="1"/>
</dbReference>
<dbReference type="SUPFAM" id="SSF46894">
    <property type="entry name" value="C-terminal effector domain of the bipartite response regulators"/>
    <property type="match status" value="1"/>
</dbReference>
<evidence type="ECO:0000256" key="1">
    <source>
        <dbReference type="ARBA" id="ARBA00022741"/>
    </source>
</evidence>
<dbReference type="RefSeq" id="WP_272177971.1">
    <property type="nucleotide sequence ID" value="NZ_JAQOSK010000017.1"/>
</dbReference>
<dbReference type="Gene3D" id="1.10.10.10">
    <property type="entry name" value="Winged helix-like DNA-binding domain superfamily/Winged helix DNA-binding domain"/>
    <property type="match status" value="1"/>
</dbReference>
<evidence type="ECO:0000313" key="5">
    <source>
        <dbReference type="Proteomes" id="UP001221328"/>
    </source>
</evidence>
<dbReference type="SMART" id="SM00421">
    <property type="entry name" value="HTH_LUXR"/>
    <property type="match status" value="1"/>
</dbReference>
<dbReference type="PANTHER" id="PTHR16305:SF28">
    <property type="entry name" value="GUANYLATE CYCLASE DOMAIN-CONTAINING PROTEIN"/>
    <property type="match status" value="1"/>
</dbReference>
<gene>
    <name evidence="4" type="ORF">PO587_34715</name>
</gene>
<dbReference type="CDD" id="cd06170">
    <property type="entry name" value="LuxR_C_like"/>
    <property type="match status" value="1"/>
</dbReference>
<feature type="domain" description="HTH luxR-type" evidence="3">
    <location>
        <begin position="904"/>
        <end position="971"/>
    </location>
</feature>
<dbReference type="Proteomes" id="UP001221328">
    <property type="component" value="Unassembled WGS sequence"/>
</dbReference>
<dbReference type="PANTHER" id="PTHR16305">
    <property type="entry name" value="TESTICULAR SOLUBLE ADENYLYL CYCLASE"/>
    <property type="match status" value="1"/>
</dbReference>
<dbReference type="InterPro" id="IPR036388">
    <property type="entry name" value="WH-like_DNA-bd_sf"/>
</dbReference>
<dbReference type="InterPro" id="IPR041664">
    <property type="entry name" value="AAA_16"/>
</dbReference>
<organism evidence="4 5">
    <name type="scientific">Streptomyces gilvifuscus</name>
    <dbReference type="NCBI Taxonomy" id="1550617"/>
    <lineage>
        <taxon>Bacteria</taxon>
        <taxon>Bacillati</taxon>
        <taxon>Actinomycetota</taxon>
        <taxon>Actinomycetes</taxon>
        <taxon>Kitasatosporales</taxon>
        <taxon>Streptomycetaceae</taxon>
        <taxon>Streptomyces</taxon>
    </lineage>
</organism>
<dbReference type="Pfam" id="PF00196">
    <property type="entry name" value="GerE"/>
    <property type="match status" value="1"/>
</dbReference>